<feature type="compositionally biased region" description="Acidic residues" evidence="2">
    <location>
        <begin position="185"/>
        <end position="205"/>
    </location>
</feature>
<dbReference type="Proteomes" id="UP000054466">
    <property type="component" value="Unassembled WGS sequence"/>
</dbReference>
<reference evidence="3 4" key="1">
    <citation type="submission" date="2015-01" db="EMBL/GenBank/DDBJ databases">
        <title>The Genome Sequence of Cladophialophora immunda CBS83496.</title>
        <authorList>
            <consortium name="The Broad Institute Genomics Platform"/>
            <person name="Cuomo C."/>
            <person name="de Hoog S."/>
            <person name="Gorbushina A."/>
            <person name="Stielow B."/>
            <person name="Teixiera M."/>
            <person name="Abouelleil A."/>
            <person name="Chapman S.B."/>
            <person name="Priest M."/>
            <person name="Young S.K."/>
            <person name="Wortman J."/>
            <person name="Nusbaum C."/>
            <person name="Birren B."/>
        </authorList>
    </citation>
    <scope>NUCLEOTIDE SEQUENCE [LARGE SCALE GENOMIC DNA]</scope>
    <source>
        <strain evidence="3 4">CBS 83496</strain>
    </source>
</reference>
<dbReference type="HOGENOM" id="CLU_054070_0_0_1"/>
<keyword evidence="1" id="KW-0175">Coiled coil</keyword>
<dbReference type="OrthoDB" id="4118150at2759"/>
<sequence>MAPSSHDTADLSPNSSSFLSSTSHPVTAGSVRRNLFSAHLSRRPASGAQSQSQSNSQARRHESQSQTQGQQQYGSNLPRLRGHQRSVSTPSLSPSPPRSSPFHDPANNGTSSAFVPPPIPQLSPPHRAALVDGYDPTISPHRPLSPRSSASLFPNQSIVALNPLTGRPVLPKLPVLPGRLRLTDSDDGLGEEQGGDGGDEEDAEELGNAQDHGFSEDDFHNPAVQSDTRRTGRRGAQRHVAYDDYPSHISRADHEHAAVMAAAAAAAEAEADEERRDRERIERLLREMMARQRARAKGKVSTSTAVDEDEEAEKDELMGLIMGSLRREVARAEEEAWMFGESLGMGAMAGRDEVGVYD</sequence>
<proteinExistence type="predicted"/>
<evidence type="ECO:0000313" key="3">
    <source>
        <dbReference type="EMBL" id="KIW26692.1"/>
    </source>
</evidence>
<evidence type="ECO:0000256" key="2">
    <source>
        <dbReference type="SAM" id="MobiDB-lite"/>
    </source>
</evidence>
<accession>A0A0D2ANL7</accession>
<feature type="compositionally biased region" description="Low complexity" evidence="2">
    <location>
        <begin position="43"/>
        <end position="57"/>
    </location>
</feature>
<feature type="compositionally biased region" description="Low complexity" evidence="2">
    <location>
        <begin position="64"/>
        <end position="75"/>
    </location>
</feature>
<dbReference type="VEuPathDB" id="FungiDB:PV07_06505"/>
<feature type="region of interest" description="Disordered" evidence="2">
    <location>
        <begin position="1"/>
        <end position="151"/>
    </location>
</feature>
<dbReference type="EMBL" id="KN847043">
    <property type="protein sequence ID" value="KIW26692.1"/>
    <property type="molecule type" value="Genomic_DNA"/>
</dbReference>
<dbReference type="AlphaFoldDB" id="A0A0D2ANL7"/>
<evidence type="ECO:0000313" key="4">
    <source>
        <dbReference type="Proteomes" id="UP000054466"/>
    </source>
</evidence>
<feature type="compositionally biased region" description="Low complexity" evidence="2">
    <location>
        <begin position="12"/>
        <end position="23"/>
    </location>
</feature>
<keyword evidence="4" id="KW-1185">Reference proteome</keyword>
<feature type="coiled-coil region" evidence="1">
    <location>
        <begin position="264"/>
        <end position="291"/>
    </location>
</feature>
<dbReference type="GeneID" id="27345699"/>
<dbReference type="RefSeq" id="XP_016246908.1">
    <property type="nucleotide sequence ID" value="XM_016393489.1"/>
</dbReference>
<organism evidence="3 4">
    <name type="scientific">Cladophialophora immunda</name>
    <dbReference type="NCBI Taxonomy" id="569365"/>
    <lineage>
        <taxon>Eukaryota</taxon>
        <taxon>Fungi</taxon>
        <taxon>Dikarya</taxon>
        <taxon>Ascomycota</taxon>
        <taxon>Pezizomycotina</taxon>
        <taxon>Eurotiomycetes</taxon>
        <taxon>Chaetothyriomycetidae</taxon>
        <taxon>Chaetothyriales</taxon>
        <taxon>Herpotrichiellaceae</taxon>
        <taxon>Cladophialophora</taxon>
    </lineage>
</organism>
<protein>
    <submittedName>
        <fullName evidence="3">Uncharacterized protein</fullName>
    </submittedName>
</protein>
<evidence type="ECO:0000256" key="1">
    <source>
        <dbReference type="SAM" id="Coils"/>
    </source>
</evidence>
<name>A0A0D2ANL7_9EURO</name>
<feature type="region of interest" description="Disordered" evidence="2">
    <location>
        <begin position="181"/>
        <end position="239"/>
    </location>
</feature>
<gene>
    <name evidence="3" type="ORF">PV07_06505</name>
</gene>